<dbReference type="AlphaFoldDB" id="A0A9P9FVM3"/>
<evidence type="ECO:0000313" key="4">
    <source>
        <dbReference type="EMBL" id="KAH7176807.1"/>
    </source>
</evidence>
<dbReference type="Proteomes" id="UP000738349">
    <property type="component" value="Unassembled WGS sequence"/>
</dbReference>
<sequence>MLSEGQYVTNIEKMSDIWWYGTNAEGFHGLFPSNHVEVVDDSAAEHQLSQMPPTTAIVTFDYDRAEDNEIDLREGERIEDIDRVDKLWWLGTNEKGQRGVFPSNVSVQSDYQSTDSDQIDLVAGELKKGERGLFPKDLTQVVMEERSTGS</sequence>
<evidence type="ECO:0000256" key="1">
    <source>
        <dbReference type="ARBA" id="ARBA00022443"/>
    </source>
</evidence>
<feature type="domain" description="SH3" evidence="3">
    <location>
        <begin position="1"/>
        <end position="41"/>
    </location>
</feature>
<name>A0A9P9FVM3_9HYPO</name>
<reference evidence="4" key="1">
    <citation type="journal article" date="2021" name="Nat. Commun.">
        <title>Genetic determinants of endophytism in the Arabidopsis root mycobiome.</title>
        <authorList>
            <person name="Mesny F."/>
            <person name="Miyauchi S."/>
            <person name="Thiergart T."/>
            <person name="Pickel B."/>
            <person name="Atanasova L."/>
            <person name="Karlsson M."/>
            <person name="Huettel B."/>
            <person name="Barry K.W."/>
            <person name="Haridas S."/>
            <person name="Chen C."/>
            <person name="Bauer D."/>
            <person name="Andreopoulos W."/>
            <person name="Pangilinan J."/>
            <person name="LaButti K."/>
            <person name="Riley R."/>
            <person name="Lipzen A."/>
            <person name="Clum A."/>
            <person name="Drula E."/>
            <person name="Henrissat B."/>
            <person name="Kohler A."/>
            <person name="Grigoriev I.V."/>
            <person name="Martin F.M."/>
            <person name="Hacquard S."/>
        </authorList>
    </citation>
    <scope>NUCLEOTIDE SEQUENCE</scope>
    <source>
        <strain evidence="4">MPI-CAGE-AT-0147</strain>
    </source>
</reference>
<dbReference type="Gene3D" id="2.30.30.40">
    <property type="entry name" value="SH3 Domains"/>
    <property type="match status" value="2"/>
</dbReference>
<evidence type="ECO:0000313" key="5">
    <source>
        <dbReference type="Proteomes" id="UP000738349"/>
    </source>
</evidence>
<dbReference type="GO" id="GO:0033565">
    <property type="term" value="C:ESCRT-0 complex"/>
    <property type="evidence" value="ECO:0007669"/>
    <property type="project" value="TreeGrafter"/>
</dbReference>
<dbReference type="InterPro" id="IPR001452">
    <property type="entry name" value="SH3_domain"/>
</dbReference>
<keyword evidence="1 2" id="KW-0728">SH3 domain</keyword>
<dbReference type="InterPro" id="IPR036028">
    <property type="entry name" value="SH3-like_dom_sf"/>
</dbReference>
<dbReference type="SMART" id="SM00326">
    <property type="entry name" value="SH3"/>
    <property type="match status" value="2"/>
</dbReference>
<dbReference type="EMBL" id="JAGMUV010000001">
    <property type="protein sequence ID" value="KAH7176807.1"/>
    <property type="molecule type" value="Genomic_DNA"/>
</dbReference>
<dbReference type="SUPFAM" id="SSF50044">
    <property type="entry name" value="SH3-domain"/>
    <property type="match status" value="2"/>
</dbReference>
<organism evidence="4 5">
    <name type="scientific">Dactylonectria macrodidyma</name>
    <dbReference type="NCBI Taxonomy" id="307937"/>
    <lineage>
        <taxon>Eukaryota</taxon>
        <taxon>Fungi</taxon>
        <taxon>Dikarya</taxon>
        <taxon>Ascomycota</taxon>
        <taxon>Pezizomycotina</taxon>
        <taxon>Sordariomycetes</taxon>
        <taxon>Hypocreomycetidae</taxon>
        <taxon>Hypocreales</taxon>
        <taxon>Nectriaceae</taxon>
        <taxon>Dactylonectria</taxon>
    </lineage>
</organism>
<dbReference type="PANTHER" id="PTHR45929">
    <property type="entry name" value="JAK PATHWAY SIGNAL TRANSDUCTION ADAPTOR MOLECULE"/>
    <property type="match status" value="1"/>
</dbReference>
<evidence type="ECO:0000259" key="3">
    <source>
        <dbReference type="PROSITE" id="PS50002"/>
    </source>
</evidence>
<dbReference type="Pfam" id="PF00018">
    <property type="entry name" value="SH3_1"/>
    <property type="match status" value="1"/>
</dbReference>
<dbReference type="InterPro" id="IPR050670">
    <property type="entry name" value="STAM"/>
</dbReference>
<evidence type="ECO:0000256" key="2">
    <source>
        <dbReference type="PROSITE-ProRule" id="PRU00192"/>
    </source>
</evidence>
<feature type="domain" description="SH3" evidence="3">
    <location>
        <begin position="51"/>
        <end position="111"/>
    </location>
</feature>
<accession>A0A9P9FVM3</accession>
<dbReference type="PROSITE" id="PS50002">
    <property type="entry name" value="SH3"/>
    <property type="match status" value="2"/>
</dbReference>
<comment type="caution">
    <text evidence="4">The sequence shown here is derived from an EMBL/GenBank/DDBJ whole genome shotgun (WGS) entry which is preliminary data.</text>
</comment>
<dbReference type="GO" id="GO:0043328">
    <property type="term" value="P:protein transport to vacuole involved in ubiquitin-dependent protein catabolic process via the multivesicular body sorting pathway"/>
    <property type="evidence" value="ECO:0007669"/>
    <property type="project" value="TreeGrafter"/>
</dbReference>
<proteinExistence type="predicted"/>
<keyword evidence="5" id="KW-1185">Reference proteome</keyword>
<protein>
    <recommendedName>
        <fullName evidence="3">SH3 domain-containing protein</fullName>
    </recommendedName>
</protein>
<dbReference type="PANTHER" id="PTHR45929:SF3">
    <property type="entry name" value="JAK PATHWAY SIGNAL TRANSDUCTION ADAPTOR MOLECULE"/>
    <property type="match status" value="1"/>
</dbReference>
<dbReference type="OrthoDB" id="5971719at2759"/>
<gene>
    <name evidence="4" type="ORF">EDB81DRAFT_773603</name>
</gene>